<feature type="signal peptide" evidence="1">
    <location>
        <begin position="1"/>
        <end position="24"/>
    </location>
</feature>
<evidence type="ECO:0000256" key="1">
    <source>
        <dbReference type="SAM" id="SignalP"/>
    </source>
</evidence>
<keyword evidence="1" id="KW-0732">Signal</keyword>
<dbReference type="Pfam" id="PF07676">
    <property type="entry name" value="PD40"/>
    <property type="match status" value="2"/>
</dbReference>
<evidence type="ECO:0000313" key="2">
    <source>
        <dbReference type="EMBL" id="MDK2596203.1"/>
    </source>
</evidence>
<evidence type="ECO:0008006" key="4">
    <source>
        <dbReference type="Google" id="ProtNLM"/>
    </source>
</evidence>
<sequence length="290" mass="32415">MGSVKPLWAGAVFMAFAMTDFASAMERNGPMVGPYLGQKPPGSEPKVFAPGSVSAKQRDTNPFFSPDMSEFYFTRKDPKANKWSLIVFKQIDGNWQESTVGPRIWRPLLAPDGKTMHMGKYVMMRTAAGWSKHRILDPMFDREDWGIMRLTAAADGTYVLDDYKSGDVLRISSLVNGKRTKPERLGPQINTGKYNAHPFIAPDGSYLIWDGVRESGYGNSDLYISFRDKQGRWGEAINLGSKVNTSAREASASVTPDGKFLFFNRATKENDSDIFWVDAKVIEDLRPSNS</sequence>
<keyword evidence="3" id="KW-1185">Reference proteome</keyword>
<accession>A0ABT7EMF4</accession>
<name>A0ABT7EMF4_9GAMM</name>
<gene>
    <name evidence="2" type="ORF">QNM18_14165</name>
</gene>
<dbReference type="SUPFAM" id="SSF82171">
    <property type="entry name" value="DPP6 N-terminal domain-like"/>
    <property type="match status" value="1"/>
</dbReference>
<proteinExistence type="predicted"/>
<dbReference type="RefSeq" id="WP_284137612.1">
    <property type="nucleotide sequence ID" value="NZ_JASJUT010000005.1"/>
</dbReference>
<feature type="chain" id="PRO_5045841551" description="WD40-like Beta Propeller Repeat" evidence="1">
    <location>
        <begin position="25"/>
        <end position="290"/>
    </location>
</feature>
<dbReference type="EMBL" id="JASJUT010000005">
    <property type="protein sequence ID" value="MDK2596203.1"/>
    <property type="molecule type" value="Genomic_DNA"/>
</dbReference>
<reference evidence="2 3" key="1">
    <citation type="submission" date="2023-05" db="EMBL/GenBank/DDBJ databases">
        <title>Pseudoalteromonas ardens sp. nov., Pseudoalteromonas obscura sp. nov., and Pseudoalteromonas umbrosa sp. nov., isolated from the coral Montipora capitata.</title>
        <authorList>
            <person name="Thomas E.M."/>
            <person name="Smith E.M."/>
            <person name="Papke E."/>
            <person name="Shlafstein M.D."/>
            <person name="Oline D.K."/>
            <person name="Videau P."/>
            <person name="Saw J.H."/>
            <person name="Strangman W.K."/>
            <person name="Ushijima B."/>
        </authorList>
    </citation>
    <scope>NUCLEOTIDE SEQUENCE [LARGE SCALE GENOMIC DNA]</scope>
    <source>
        <strain evidence="2 3">P94</strain>
    </source>
</reference>
<evidence type="ECO:0000313" key="3">
    <source>
        <dbReference type="Proteomes" id="UP001231915"/>
    </source>
</evidence>
<dbReference type="Gene3D" id="2.120.10.30">
    <property type="entry name" value="TolB, C-terminal domain"/>
    <property type="match status" value="1"/>
</dbReference>
<dbReference type="InterPro" id="IPR011659">
    <property type="entry name" value="WD40"/>
</dbReference>
<protein>
    <recommendedName>
        <fullName evidence="4">WD40-like Beta Propeller Repeat</fullName>
    </recommendedName>
</protein>
<dbReference type="Proteomes" id="UP001231915">
    <property type="component" value="Unassembled WGS sequence"/>
</dbReference>
<dbReference type="InterPro" id="IPR011042">
    <property type="entry name" value="6-blade_b-propeller_TolB-like"/>
</dbReference>
<organism evidence="2 3">
    <name type="scientific">Pseudoalteromonas obscura</name>
    <dbReference type="NCBI Taxonomy" id="3048491"/>
    <lineage>
        <taxon>Bacteria</taxon>
        <taxon>Pseudomonadati</taxon>
        <taxon>Pseudomonadota</taxon>
        <taxon>Gammaproteobacteria</taxon>
        <taxon>Alteromonadales</taxon>
        <taxon>Pseudoalteromonadaceae</taxon>
        <taxon>Pseudoalteromonas</taxon>
    </lineage>
</organism>
<comment type="caution">
    <text evidence="2">The sequence shown here is derived from an EMBL/GenBank/DDBJ whole genome shotgun (WGS) entry which is preliminary data.</text>
</comment>